<gene>
    <name evidence="1" type="ORF">UXM345_LOCUS30654</name>
</gene>
<accession>A0A820EQ21</accession>
<comment type="caution">
    <text evidence="1">The sequence shown here is derived from an EMBL/GenBank/DDBJ whole genome shotgun (WGS) entry which is preliminary data.</text>
</comment>
<feature type="non-terminal residue" evidence="1">
    <location>
        <position position="1"/>
    </location>
</feature>
<dbReference type="EMBL" id="CAJOBF010008163">
    <property type="protein sequence ID" value="CAF4249637.1"/>
    <property type="molecule type" value="Genomic_DNA"/>
</dbReference>
<organism evidence="1 2">
    <name type="scientific">Rotaria magnacalcarata</name>
    <dbReference type="NCBI Taxonomy" id="392030"/>
    <lineage>
        <taxon>Eukaryota</taxon>
        <taxon>Metazoa</taxon>
        <taxon>Spiralia</taxon>
        <taxon>Gnathifera</taxon>
        <taxon>Rotifera</taxon>
        <taxon>Eurotatoria</taxon>
        <taxon>Bdelloidea</taxon>
        <taxon>Philodinida</taxon>
        <taxon>Philodinidae</taxon>
        <taxon>Rotaria</taxon>
    </lineage>
</organism>
<dbReference type="AlphaFoldDB" id="A0A820EQ21"/>
<evidence type="ECO:0000313" key="2">
    <source>
        <dbReference type="Proteomes" id="UP000663842"/>
    </source>
</evidence>
<evidence type="ECO:0000313" key="1">
    <source>
        <dbReference type="EMBL" id="CAF4249637.1"/>
    </source>
</evidence>
<proteinExistence type="predicted"/>
<reference evidence="1" key="1">
    <citation type="submission" date="2021-02" db="EMBL/GenBank/DDBJ databases">
        <authorList>
            <person name="Nowell W R."/>
        </authorList>
    </citation>
    <scope>NUCLEOTIDE SEQUENCE</scope>
</reference>
<sequence length="451" mass="52252">MIFEIVTKLKERVRFLTEHRALFNGSHKNNIEKTSSDIQSNDFNDNNVQQTVQETFANQYTAMSNVAYLNEGQYDLSAYDSSINNIDIDEETVGSKQDTNDTEKENKVESKFSDVYILPDLPNKIRQLISTQEIKHFRNHTNSRRLLLDVIFADVTEKYSLLYPNTKQYKSIATAILKELNITNSDRASSEWIESLKGKFKGERRPLQEISEQVQKMKQKHGNVIGRPLKQNVNEVAARRESQFHFLNVLNVNDDHHDADKHVQLMKTSLAESNGTLESLNISWKKTLTTRRSYVKNHTTAEVFEEYPGYKNISLIFDEILYLCNVNIEQNLASMLPKLLHNVSHLSGFVIDLPSIRLVKLLSKHFTDSWQYILTEKEPLSPRLTIQVRMDKFAIYLDYEFITETISFDQALAIVISLYAIFELQFGAHNRVIHLLYGIFMQQPEVLTKSM</sequence>
<protein>
    <submittedName>
        <fullName evidence="1">Uncharacterized protein</fullName>
    </submittedName>
</protein>
<dbReference type="Proteomes" id="UP000663842">
    <property type="component" value="Unassembled WGS sequence"/>
</dbReference>
<dbReference type="PANTHER" id="PTHR47302:SF1">
    <property type="entry name" value="STERILE ALPHA MOTIF DOMAIN-CONTAINING PROTEIN 3"/>
    <property type="match status" value="1"/>
</dbReference>
<dbReference type="InterPro" id="IPR042812">
    <property type="entry name" value="SAMD3"/>
</dbReference>
<name>A0A820EQ21_9BILA</name>
<dbReference type="PANTHER" id="PTHR47302">
    <property type="entry name" value="STERILE ALPHA MOTIF DOMAIN-CONTAINING PROTEIN 3"/>
    <property type="match status" value="1"/>
</dbReference>